<evidence type="ECO:0000256" key="2">
    <source>
        <dbReference type="SAM" id="Phobius"/>
    </source>
</evidence>
<evidence type="ECO:0000256" key="1">
    <source>
        <dbReference type="ARBA" id="ARBA00004196"/>
    </source>
</evidence>
<dbReference type="Gene3D" id="2.60.40.4270">
    <property type="entry name" value="Listeria-Bacteroides repeat domain"/>
    <property type="match status" value="1"/>
</dbReference>
<dbReference type="Proteomes" id="UP001273136">
    <property type="component" value="Unassembled WGS sequence"/>
</dbReference>
<comment type="subcellular location">
    <subcellularLocation>
        <location evidence="1">Cell envelope</location>
    </subcellularLocation>
</comment>
<dbReference type="InterPro" id="IPR042229">
    <property type="entry name" value="Listeria/Bacterioides_rpt_sf"/>
</dbReference>
<dbReference type="EMBL" id="JAWDKA010000006">
    <property type="protein sequence ID" value="MDV0442094.1"/>
    <property type="molecule type" value="Genomic_DNA"/>
</dbReference>
<comment type="caution">
    <text evidence="3">The sequence shown here is derived from an EMBL/GenBank/DDBJ whole genome shotgun (WGS) entry which is preliminary data.</text>
</comment>
<keyword evidence="2" id="KW-1133">Transmembrane helix</keyword>
<accession>A0AAE4MD85</accession>
<dbReference type="NCBIfam" id="TIGR02543">
    <property type="entry name" value="List_Bact_rpt"/>
    <property type="match status" value="1"/>
</dbReference>
<dbReference type="InterPro" id="IPR011050">
    <property type="entry name" value="Pectin_lyase_fold/virulence"/>
</dbReference>
<evidence type="ECO:0000313" key="4">
    <source>
        <dbReference type="Proteomes" id="UP001273136"/>
    </source>
</evidence>
<organism evidence="3 4">
    <name type="scientific">Methanorbis furvi</name>
    <dbReference type="NCBI Taxonomy" id="3028299"/>
    <lineage>
        <taxon>Archaea</taxon>
        <taxon>Methanobacteriati</taxon>
        <taxon>Methanobacteriota</taxon>
        <taxon>Stenosarchaea group</taxon>
        <taxon>Methanomicrobia</taxon>
        <taxon>Methanomicrobiales</taxon>
        <taxon>Methanocorpusculaceae</taxon>
        <taxon>Methanorbis</taxon>
    </lineage>
</organism>
<dbReference type="InterPro" id="IPR013378">
    <property type="entry name" value="InlB-like_B-rpt"/>
</dbReference>
<proteinExistence type="predicted"/>
<evidence type="ECO:0000313" key="3">
    <source>
        <dbReference type="EMBL" id="MDV0442094.1"/>
    </source>
</evidence>
<gene>
    <name evidence="3" type="ORF">McpAg1_13190</name>
</gene>
<dbReference type="PROSITE" id="PS51257">
    <property type="entry name" value="PROKAR_LIPOPROTEIN"/>
    <property type="match status" value="1"/>
</dbReference>
<reference evidence="3" key="1">
    <citation type="submission" date="2023-06" db="EMBL/GenBank/DDBJ databases">
        <title>Genome sequence of Methancorpusculaceae sp. Ag1.</title>
        <authorList>
            <person name="Protasov E."/>
            <person name="Platt K."/>
            <person name="Poehlein A."/>
            <person name="Daniel R."/>
            <person name="Brune A."/>
        </authorList>
    </citation>
    <scope>NUCLEOTIDE SEQUENCE</scope>
    <source>
        <strain evidence="3">Ag1</strain>
    </source>
</reference>
<sequence>MRLTSLDTDSSTAGTKFRRRVGLTILVLICSCVLMAGAVSAAEPIDGVAYVENSLVTDPGNNYTTLNDAVKAANAATSEITKIVLKAGDHYSGGVQTIDSNLVAEQIEIKRKDLIITGEGAIGADDFYPSVLYCHNETEANSMARGLDIASGATDVTLKNFSIVVSDKSLYGAVIAAYANDFVMENCTVDLKGNIGESKYIFDAASLNAGGTHIIRNNIFRSETTKTAWTVYAGNYKVQRTGLLTFTNNTIIGNFTYGLNQIVGNYIITNNNFSLDSGSFAGIRIVVTDNESTGAVYSYRNITNNIFGANLPTAVHIYPMNITKTEPKVFIPVTMYDNMIPSITGNQIKNTSGYIVDISLVRFADYFAELTSIPQISTNTNIHSGGGVPIILSADKTHRYLAPADGTTMPLVPGVNLSGVTWTGDDTSGYTLTISKDGTYKLMSDVTLTEMSVIQNVVTLDLNGHTMSTISDMHSGANGSKDNTALLQNLGTLIITDSSSGKPGKLEVMAINNAAWNSASAVISNGGTLTIAGGNIVHKGGTDMSYAIDSLSGSSNVNLTVNGGTLRSEKYVTIRAFANSPAVWSNITITGGELIGAKRVVCIQEPSSTVDSLSYLNITGGTFKLDNTSDTAVPQQGIVVFEHYKNGTGLFADISGGTFEADPIWGMITFGDDSPKGGDGKNTTVRVTGGTFTYGGSKKAVYNVTGASNTPDKTSNVRILMGGFYLQDVTEFCAPGYATSTIQMNGKGYYAVVKGVAPSIAKDTVTTTGDGQATVKLSENEGTYDSTTNTASLSAGQGVTLNITFDGTQTGDISSGISGPVASMEVVYKDLELDTGKTVTVDVPLTSNDPAKITQILPTLISPPESTITNVDNSLKGQYTNIVLYALVEASSSNMAAFNAAIPSGGMTLTFKIPASVLGESPTFLIAHFGENGVLKEVLTPSSAVKEGDVWVVTVIGHNFSGYGVFTGNKISNQGGSGIPVNPPVYSSSDGNMENAFRVLFDTNGGSFVQPATGLSYGDRVPEPGTPTKDGYVFGGWYKDEALNILWIFKEDALPGDMTLYAKWISGSTVTASSPKSDSAMQPVAAAMQQQTTSATAAVSSAATTSPAGISPTMTQAPAPVVGMLVGLLAAGIFLRRKI</sequence>
<name>A0AAE4MD85_9EURY</name>
<dbReference type="Pfam" id="PF09479">
    <property type="entry name" value="Flg_new"/>
    <property type="match status" value="1"/>
</dbReference>
<protein>
    <submittedName>
        <fullName evidence="3">Uncharacterized protein</fullName>
    </submittedName>
</protein>
<keyword evidence="2" id="KW-0812">Transmembrane</keyword>
<keyword evidence="4" id="KW-1185">Reference proteome</keyword>
<keyword evidence="2" id="KW-0472">Membrane</keyword>
<dbReference type="SUPFAM" id="SSF51126">
    <property type="entry name" value="Pectin lyase-like"/>
    <property type="match status" value="1"/>
</dbReference>
<dbReference type="AlphaFoldDB" id="A0AAE4MD85"/>
<feature type="transmembrane region" description="Helical" evidence="2">
    <location>
        <begin position="1117"/>
        <end position="1135"/>
    </location>
</feature>